<protein>
    <recommendedName>
        <fullName evidence="1">Glycosyltransferase 2-like domain-containing protein</fullName>
    </recommendedName>
</protein>
<dbReference type="Gene3D" id="3.90.550.10">
    <property type="entry name" value="Spore Coat Polysaccharide Biosynthesis Protein SpsA, Chain A"/>
    <property type="match status" value="1"/>
</dbReference>
<dbReference type="Pfam" id="PF00535">
    <property type="entry name" value="Glycos_transf_2"/>
    <property type="match status" value="1"/>
</dbReference>
<dbReference type="SUPFAM" id="SSF53448">
    <property type="entry name" value="Nucleotide-diphospho-sugar transferases"/>
    <property type="match status" value="1"/>
</dbReference>
<proteinExistence type="predicted"/>
<gene>
    <name evidence="2" type="ORF">GCM10008936_13340</name>
</gene>
<evidence type="ECO:0000313" key="3">
    <source>
        <dbReference type="Proteomes" id="UP001410648"/>
    </source>
</evidence>
<dbReference type="InterPro" id="IPR029044">
    <property type="entry name" value="Nucleotide-diphossugar_trans"/>
</dbReference>
<name>A0ABN1AZ07_9LACT</name>
<dbReference type="InterPro" id="IPR050256">
    <property type="entry name" value="Glycosyltransferase_2"/>
</dbReference>
<reference evidence="2 3" key="1">
    <citation type="journal article" date="2019" name="Int. J. Syst. Evol. Microbiol.">
        <title>The Global Catalogue of Microorganisms (GCM) 10K type strain sequencing project: providing services to taxonomists for standard genome sequencing and annotation.</title>
        <authorList>
            <consortium name="The Broad Institute Genomics Platform"/>
            <consortium name="The Broad Institute Genome Sequencing Center for Infectious Disease"/>
            <person name="Wu L."/>
            <person name="Ma J."/>
        </authorList>
    </citation>
    <scope>NUCLEOTIDE SEQUENCE [LARGE SCALE GENOMIC DNA]</scope>
    <source>
        <strain evidence="2 3">JCM 14232</strain>
    </source>
</reference>
<dbReference type="EMBL" id="BAAADA010000114">
    <property type="protein sequence ID" value="GAA0485809.1"/>
    <property type="molecule type" value="Genomic_DNA"/>
</dbReference>
<evidence type="ECO:0000313" key="2">
    <source>
        <dbReference type="EMBL" id="GAA0485809.1"/>
    </source>
</evidence>
<dbReference type="RefSeq" id="WP_346024758.1">
    <property type="nucleotide sequence ID" value="NZ_BAAADA010000114.1"/>
</dbReference>
<dbReference type="PANTHER" id="PTHR48090">
    <property type="entry name" value="UNDECAPRENYL-PHOSPHATE 4-DEOXY-4-FORMAMIDO-L-ARABINOSE TRANSFERASE-RELATED"/>
    <property type="match status" value="1"/>
</dbReference>
<dbReference type="Proteomes" id="UP001410648">
    <property type="component" value="Unassembled WGS sequence"/>
</dbReference>
<feature type="domain" description="Glycosyltransferase 2-like" evidence="1">
    <location>
        <begin position="14"/>
        <end position="174"/>
    </location>
</feature>
<dbReference type="InterPro" id="IPR001173">
    <property type="entry name" value="Glyco_trans_2-like"/>
</dbReference>
<dbReference type="CDD" id="cd04187">
    <property type="entry name" value="DPM1_like_bac"/>
    <property type="match status" value="1"/>
</dbReference>
<accession>A0ABN1AZ07</accession>
<sequence>MATNNQSQASKLITILIPAYNEQDVLGQLISRLEDVRVSNVLYDFEFLFVNDGSDDETIQLLQKYSERTPYIRYIDLSRNFGKEIAMLAGFDYAKGEAVVILDADLQQPPELIGEMIEWWEKGYEDIYAVRAKRDGESRLKKWTSNAYFNVLQKISSEEVYPLAGDFRLLDRKCVKALQELRETERYTKGMYGWIGFKKKGTDLLCG</sequence>
<keyword evidence="3" id="KW-1185">Reference proteome</keyword>
<dbReference type="PANTHER" id="PTHR48090:SF8">
    <property type="entry name" value="GLYCOSYLTRANSFERASE CSBB-RELATED"/>
    <property type="match status" value="1"/>
</dbReference>
<organism evidence="2 3">
    <name type="scientific">Alkalibacterium indicireducens</name>
    <dbReference type="NCBI Taxonomy" id="398758"/>
    <lineage>
        <taxon>Bacteria</taxon>
        <taxon>Bacillati</taxon>
        <taxon>Bacillota</taxon>
        <taxon>Bacilli</taxon>
        <taxon>Lactobacillales</taxon>
        <taxon>Carnobacteriaceae</taxon>
        <taxon>Alkalibacterium</taxon>
    </lineage>
</organism>
<comment type="caution">
    <text evidence="2">The sequence shown here is derived from an EMBL/GenBank/DDBJ whole genome shotgun (WGS) entry which is preliminary data.</text>
</comment>
<evidence type="ECO:0000259" key="1">
    <source>
        <dbReference type="Pfam" id="PF00535"/>
    </source>
</evidence>